<dbReference type="Proteomes" id="UP000028186">
    <property type="component" value="Plasmid pHAMBI1141a"/>
</dbReference>
<dbReference type="PATRIC" id="fig|1028801.3.peg.5301"/>
<evidence type="ECO:0000256" key="6">
    <source>
        <dbReference type="ARBA" id="ARBA00023136"/>
    </source>
</evidence>
<evidence type="ECO:0000256" key="3">
    <source>
        <dbReference type="ARBA" id="ARBA00022475"/>
    </source>
</evidence>
<feature type="transmembrane region" description="Helical" evidence="7">
    <location>
        <begin position="184"/>
        <end position="209"/>
    </location>
</feature>
<accession>A0A068TJ49</accession>
<comment type="subcellular location">
    <subcellularLocation>
        <location evidence="1 7">Cell membrane</location>
        <topology evidence="1 7">Multi-pass membrane protein</topology>
    </subcellularLocation>
</comment>
<comment type="similarity">
    <text evidence="7">Belongs to the binding-protein-dependent transport system permease family.</text>
</comment>
<dbReference type="Gene3D" id="1.10.3720.10">
    <property type="entry name" value="MetI-like"/>
    <property type="match status" value="1"/>
</dbReference>
<dbReference type="SUPFAM" id="SSF161098">
    <property type="entry name" value="MetI-like"/>
    <property type="match status" value="1"/>
</dbReference>
<dbReference type="Pfam" id="PF00528">
    <property type="entry name" value="BPD_transp_1"/>
    <property type="match status" value="1"/>
</dbReference>
<evidence type="ECO:0000313" key="10">
    <source>
        <dbReference type="Proteomes" id="UP000028186"/>
    </source>
</evidence>
<keyword evidence="3" id="KW-1003">Cell membrane</keyword>
<sequence>MMTPRKLAMKALRYTLIGVLVVLAGFPVYWMAATALNVNSQLYGTGQVGWPQLQHLPDLATELGKVPIGRWLFNTLLIASGGTILSLTLGALAGYALSRFKFHGRGLVGFLLFMTQVVPEALILVPLYAMFITFGLLNSLTGLILANVGFSLPVACFVLKGAMDAVPYEIEESAIIDNCPRFSVLTMIILPLIMPSIAAAAVVAFFAGWNEFLFASTFLMDNSLWPASVGLASFVGQYETPMSAVLGAALVFSLPAIVFFLLIQRKIVAGLTAGAVKG</sequence>
<evidence type="ECO:0000256" key="7">
    <source>
        <dbReference type="RuleBase" id="RU363032"/>
    </source>
</evidence>
<keyword evidence="5 7" id="KW-1133">Transmembrane helix</keyword>
<reference evidence="10" key="1">
    <citation type="journal article" date="2014" name="BMC Genomics">
        <title>Genome sequencing of two Neorhizobium galegae strains reveals a noeT gene responsible for the unusual acetylation of the nodulation factors.</title>
        <authorList>
            <person name="Osterman J."/>
            <person name="Marsh J."/>
            <person name="Laine P.K."/>
            <person name="Zeng Z."/>
            <person name="Alatalo E."/>
            <person name="Sullivan J.T."/>
            <person name="Young J.P."/>
            <person name="Thomas-Oates J."/>
            <person name="Paulin L."/>
            <person name="Lindstrom K."/>
        </authorList>
    </citation>
    <scope>NUCLEOTIDE SEQUENCE [LARGE SCALE GENOMIC DNA]</scope>
    <source>
        <strain evidence="10">HAMBI 1141</strain>
        <plasmid evidence="10">II</plasmid>
    </source>
</reference>
<keyword evidence="4 7" id="KW-0812">Transmembrane</keyword>
<dbReference type="PANTHER" id="PTHR32243:SF18">
    <property type="entry name" value="INNER MEMBRANE ABC TRANSPORTER PERMEASE PROTEIN YCJP"/>
    <property type="match status" value="1"/>
</dbReference>
<dbReference type="CDD" id="cd06261">
    <property type="entry name" value="TM_PBP2"/>
    <property type="match status" value="1"/>
</dbReference>
<evidence type="ECO:0000256" key="2">
    <source>
        <dbReference type="ARBA" id="ARBA00022448"/>
    </source>
</evidence>
<name>A0A068TJ49_NEOGA</name>
<dbReference type="PANTHER" id="PTHR32243">
    <property type="entry name" value="MALTOSE TRANSPORT SYSTEM PERMEASE-RELATED"/>
    <property type="match status" value="1"/>
</dbReference>
<dbReference type="GO" id="GO:0005886">
    <property type="term" value="C:plasma membrane"/>
    <property type="evidence" value="ECO:0007669"/>
    <property type="project" value="UniProtKB-SubCell"/>
</dbReference>
<feature type="domain" description="ABC transmembrane type-1" evidence="8">
    <location>
        <begin position="72"/>
        <end position="263"/>
    </location>
</feature>
<evidence type="ECO:0000259" key="8">
    <source>
        <dbReference type="PROSITE" id="PS50928"/>
    </source>
</evidence>
<feature type="transmembrane region" description="Helical" evidence="7">
    <location>
        <begin position="12"/>
        <end position="32"/>
    </location>
</feature>
<dbReference type="EMBL" id="HG938356">
    <property type="protein sequence ID" value="CDN57530.1"/>
    <property type="molecule type" value="Genomic_DNA"/>
</dbReference>
<feature type="transmembrane region" description="Helical" evidence="7">
    <location>
        <begin position="244"/>
        <end position="263"/>
    </location>
</feature>
<evidence type="ECO:0000313" key="9">
    <source>
        <dbReference type="EMBL" id="CDN57530.1"/>
    </source>
</evidence>
<dbReference type="RefSeq" id="WP_065814811.1">
    <property type="nucleotide sequence ID" value="NZ_HG938356.1"/>
</dbReference>
<dbReference type="KEGG" id="ngl:RG1141_PA06980"/>
<feature type="transmembrane region" description="Helical" evidence="7">
    <location>
        <begin position="71"/>
        <end position="95"/>
    </location>
</feature>
<organism evidence="9 10">
    <name type="scientific">Neorhizobium galegae bv. officinalis bv. officinalis str. HAMBI 1141</name>
    <dbReference type="NCBI Taxonomy" id="1028801"/>
    <lineage>
        <taxon>Bacteria</taxon>
        <taxon>Pseudomonadati</taxon>
        <taxon>Pseudomonadota</taxon>
        <taxon>Alphaproteobacteria</taxon>
        <taxon>Hyphomicrobiales</taxon>
        <taxon>Rhizobiaceae</taxon>
        <taxon>Rhizobium/Agrobacterium group</taxon>
        <taxon>Neorhizobium</taxon>
    </lineage>
</organism>
<dbReference type="AlphaFoldDB" id="A0A068TJ49"/>
<keyword evidence="6 7" id="KW-0472">Membrane</keyword>
<feature type="transmembrane region" description="Helical" evidence="7">
    <location>
        <begin position="107"/>
        <end position="131"/>
    </location>
</feature>
<dbReference type="InterPro" id="IPR035906">
    <property type="entry name" value="MetI-like_sf"/>
</dbReference>
<dbReference type="HOGENOM" id="CLU_016047_1_2_5"/>
<dbReference type="eggNOG" id="COG0395">
    <property type="taxonomic scope" value="Bacteria"/>
</dbReference>
<evidence type="ECO:0000256" key="5">
    <source>
        <dbReference type="ARBA" id="ARBA00022989"/>
    </source>
</evidence>
<keyword evidence="2 7" id="KW-0813">Transport</keyword>
<dbReference type="InterPro" id="IPR050901">
    <property type="entry name" value="BP-dep_ABC_trans_perm"/>
</dbReference>
<evidence type="ECO:0000256" key="4">
    <source>
        <dbReference type="ARBA" id="ARBA00022692"/>
    </source>
</evidence>
<dbReference type="InterPro" id="IPR000515">
    <property type="entry name" value="MetI-like"/>
</dbReference>
<keyword evidence="9" id="KW-0614">Plasmid</keyword>
<feature type="transmembrane region" description="Helical" evidence="7">
    <location>
        <begin position="143"/>
        <end position="163"/>
    </location>
</feature>
<evidence type="ECO:0000256" key="1">
    <source>
        <dbReference type="ARBA" id="ARBA00004651"/>
    </source>
</evidence>
<proteinExistence type="inferred from homology"/>
<geneLocation type="plasmid" evidence="10">
    <name>II</name>
</geneLocation>
<dbReference type="PROSITE" id="PS50928">
    <property type="entry name" value="ABC_TM1"/>
    <property type="match status" value="1"/>
</dbReference>
<protein>
    <submittedName>
        <fullName evidence="9">Trehalose/maltose ABC transporter membrane spanning protein</fullName>
    </submittedName>
</protein>
<gene>
    <name evidence="9" type="ORF">RG1141_PA06980</name>
</gene>
<dbReference type="GO" id="GO:0055085">
    <property type="term" value="P:transmembrane transport"/>
    <property type="evidence" value="ECO:0007669"/>
    <property type="project" value="InterPro"/>
</dbReference>